<dbReference type="PANTHER" id="PTHR20859">
    <property type="entry name" value="INTERFERON/INTERLEUKIN RECEPTOR"/>
    <property type="match status" value="1"/>
</dbReference>
<evidence type="ECO:0000256" key="3">
    <source>
        <dbReference type="ARBA" id="ARBA00009197"/>
    </source>
</evidence>
<gene>
    <name evidence="22" type="primary">LOC114844887</name>
</gene>
<evidence type="ECO:0000256" key="1">
    <source>
        <dbReference type="ARBA" id="ARBA00002201"/>
    </source>
</evidence>
<dbReference type="InterPro" id="IPR050650">
    <property type="entry name" value="Type-II_Cytokine-TF_Rcpt"/>
</dbReference>
<keyword evidence="21" id="KW-1185">Reference proteome</keyword>
<dbReference type="InterPro" id="IPR013783">
    <property type="entry name" value="Ig-like_fold"/>
</dbReference>
<dbReference type="PANTHER" id="PTHR20859:SF22">
    <property type="entry name" value="TISSUE FACTOR"/>
    <property type="match status" value="1"/>
</dbReference>
<feature type="chain" id="PRO_5027872819" description="Tissue factor" evidence="18">
    <location>
        <begin position="26"/>
        <end position="285"/>
    </location>
</feature>
<keyword evidence="9 17" id="KW-1133">Transmembrane helix</keyword>
<accession>A0A6P7L174</accession>
<keyword evidence="7" id="KW-0356">Hemostasis</keyword>
<evidence type="ECO:0000259" key="20">
    <source>
        <dbReference type="Pfam" id="PF09294"/>
    </source>
</evidence>
<reference evidence="22" key="1">
    <citation type="submission" date="2025-08" db="UniProtKB">
        <authorList>
            <consortium name="RefSeq"/>
        </authorList>
    </citation>
    <scope>IDENTIFICATION</scope>
</reference>
<evidence type="ECO:0000256" key="13">
    <source>
        <dbReference type="ARBA" id="ARBA00023157"/>
    </source>
</evidence>
<keyword evidence="14" id="KW-0325">Glycoprotein</keyword>
<evidence type="ECO:0000256" key="15">
    <source>
        <dbReference type="ARBA" id="ARBA00023288"/>
    </source>
</evidence>
<dbReference type="Pfam" id="PF09294">
    <property type="entry name" value="Interfer-bind"/>
    <property type="match status" value="1"/>
</dbReference>
<dbReference type="SUPFAM" id="SSF49265">
    <property type="entry name" value="Fibronectin type III"/>
    <property type="match status" value="2"/>
</dbReference>
<keyword evidence="12" id="KW-0564">Palmitate</keyword>
<feature type="domain" description="Interferon/interleukin receptor" evidence="20">
    <location>
        <begin position="136"/>
        <end position="235"/>
    </location>
</feature>
<evidence type="ECO:0000256" key="12">
    <source>
        <dbReference type="ARBA" id="ARBA00023139"/>
    </source>
</evidence>
<dbReference type="Pfam" id="PF01108">
    <property type="entry name" value="Tissue_fac"/>
    <property type="match status" value="1"/>
</dbReference>
<dbReference type="Proteomes" id="UP000515150">
    <property type="component" value="Chromosome 17"/>
</dbReference>
<feature type="transmembrane region" description="Helical" evidence="17">
    <location>
        <begin position="245"/>
        <end position="270"/>
    </location>
</feature>
<dbReference type="InterPro" id="IPR015373">
    <property type="entry name" value="Interferon/interleukin_rcp_dom"/>
</dbReference>
<feature type="domain" description="Fibronectin type-III" evidence="19">
    <location>
        <begin position="10"/>
        <end position="106"/>
    </location>
</feature>
<evidence type="ECO:0000313" key="21">
    <source>
        <dbReference type="Proteomes" id="UP000515150"/>
    </source>
</evidence>
<dbReference type="GO" id="GO:0004896">
    <property type="term" value="F:cytokine receptor activity"/>
    <property type="evidence" value="ECO:0007669"/>
    <property type="project" value="TreeGrafter"/>
</dbReference>
<dbReference type="OrthoDB" id="8942372at2759"/>
<evidence type="ECO:0000256" key="9">
    <source>
        <dbReference type="ARBA" id="ARBA00022989"/>
    </source>
</evidence>
<dbReference type="GO" id="GO:0005886">
    <property type="term" value="C:plasma membrane"/>
    <property type="evidence" value="ECO:0007669"/>
    <property type="project" value="TreeGrafter"/>
</dbReference>
<evidence type="ECO:0000256" key="16">
    <source>
        <dbReference type="ARBA" id="ARBA00031171"/>
    </source>
</evidence>
<proteinExistence type="inferred from homology"/>
<dbReference type="PRINTS" id="PR00346">
    <property type="entry name" value="TISSUEFACTOR"/>
</dbReference>
<evidence type="ECO:0000256" key="6">
    <source>
        <dbReference type="ARBA" id="ARBA00022692"/>
    </source>
</evidence>
<evidence type="ECO:0000256" key="5">
    <source>
        <dbReference type="ARBA" id="ARBA00018722"/>
    </source>
</evidence>
<dbReference type="GO" id="GO:0007596">
    <property type="term" value="P:blood coagulation"/>
    <property type="evidence" value="ECO:0007669"/>
    <property type="project" value="UniProtKB-KW"/>
</dbReference>
<keyword evidence="11 17" id="KW-0472">Membrane</keyword>
<comment type="similarity">
    <text evidence="3">Belongs to the tissue factor family.</text>
</comment>
<dbReference type="KEGG" id="bspl:114844887"/>
<organism evidence="21 22">
    <name type="scientific">Betta splendens</name>
    <name type="common">Siamese fighting fish</name>
    <dbReference type="NCBI Taxonomy" id="158456"/>
    <lineage>
        <taxon>Eukaryota</taxon>
        <taxon>Metazoa</taxon>
        <taxon>Chordata</taxon>
        <taxon>Craniata</taxon>
        <taxon>Vertebrata</taxon>
        <taxon>Euteleostomi</taxon>
        <taxon>Actinopterygii</taxon>
        <taxon>Neopterygii</taxon>
        <taxon>Teleostei</taxon>
        <taxon>Neoteleostei</taxon>
        <taxon>Acanthomorphata</taxon>
        <taxon>Anabantaria</taxon>
        <taxon>Anabantiformes</taxon>
        <taxon>Anabantoidei</taxon>
        <taxon>Osphronemidae</taxon>
        <taxon>Betta</taxon>
    </lineage>
</organism>
<dbReference type="AlphaFoldDB" id="A0A6P7L174"/>
<dbReference type="InterPro" id="IPR003961">
    <property type="entry name" value="FN3_dom"/>
</dbReference>
<evidence type="ECO:0000256" key="7">
    <source>
        <dbReference type="ARBA" id="ARBA00022696"/>
    </source>
</evidence>
<evidence type="ECO:0000256" key="4">
    <source>
        <dbReference type="ARBA" id="ARBA00011184"/>
    </source>
</evidence>
<comment type="subunit">
    <text evidence="4">Interacts with HSPE; the interaction, inhibited by heparin, promotes the generation of activated factor X and activates coagulation in the presence of activated factor VII.</text>
</comment>
<evidence type="ECO:0000256" key="8">
    <source>
        <dbReference type="ARBA" id="ARBA00022729"/>
    </source>
</evidence>
<dbReference type="RefSeq" id="XP_028988393.1">
    <property type="nucleotide sequence ID" value="XM_029132560.3"/>
</dbReference>
<keyword evidence="8 18" id="KW-0732">Signal</keyword>
<feature type="signal peptide" evidence="18">
    <location>
        <begin position="1"/>
        <end position="25"/>
    </location>
</feature>
<dbReference type="Gene3D" id="2.60.40.10">
    <property type="entry name" value="Immunoglobulins"/>
    <property type="match status" value="2"/>
</dbReference>
<dbReference type="GeneID" id="114844887"/>
<evidence type="ECO:0000259" key="19">
    <source>
        <dbReference type="Pfam" id="PF01108"/>
    </source>
</evidence>
<dbReference type="InterPro" id="IPR036116">
    <property type="entry name" value="FN3_sf"/>
</dbReference>
<evidence type="ECO:0000313" key="22">
    <source>
        <dbReference type="RefSeq" id="XP_028988393.1"/>
    </source>
</evidence>
<evidence type="ECO:0000256" key="14">
    <source>
        <dbReference type="ARBA" id="ARBA00023180"/>
    </source>
</evidence>
<evidence type="ECO:0000256" key="11">
    <source>
        <dbReference type="ARBA" id="ARBA00023136"/>
    </source>
</evidence>
<protein>
    <recommendedName>
        <fullName evidence="5">Tissue factor</fullName>
    </recommendedName>
    <alternativeName>
        <fullName evidence="16">Coagulation factor III</fullName>
    </alternativeName>
</protein>
<dbReference type="InParanoid" id="A0A6P7L174"/>
<sequence length="285" mass="31933">MVQMASLKPVFCLGLYLSVWISTKADSTSPKAENVRWVSLDFKTILVWTTPPSSHTYTVLYSWNDNDWLESPDCIRLSESECDLTNKLESYDRSVSADIKTEPASMDYDYDQDELPHTYSPTFNPYKYSNISAVEFTVAAVDKSRVRVNITDPLTSIHKSGKQLSIRDVFRNDLKYKISYWKSGSTGKRDTISDSSIAEVPELDPGTGYCFMVAAYIPSRPRSSQYGAWSRQQCTDGDLTAELSVGAWVGVVFSLLAGTVIIITVIVVCCKQRTKHSHTSSSQHI</sequence>
<evidence type="ECO:0000256" key="17">
    <source>
        <dbReference type="SAM" id="Phobius"/>
    </source>
</evidence>
<evidence type="ECO:0000256" key="2">
    <source>
        <dbReference type="ARBA" id="ARBA00004479"/>
    </source>
</evidence>
<comment type="subcellular location">
    <subcellularLocation>
        <location evidence="2">Membrane</location>
        <topology evidence="2">Single-pass type I membrane protein</topology>
    </subcellularLocation>
</comment>
<keyword evidence="13" id="KW-1015">Disulfide bond</keyword>
<comment type="function">
    <text evidence="1">Initiates blood coagulation by forming a complex with circulating factor VII or VIIa. The [TF:VIIa] complex activates factors IX or X by specific limited proteolysis. TF plays a role in normal hemostasis by initiating the cell-surface assembly and propagation of the coagulation protease cascade.</text>
</comment>
<name>A0A6P7L174_BETSP</name>
<keyword evidence="10" id="KW-0094">Blood coagulation</keyword>
<dbReference type="InterPro" id="IPR001187">
    <property type="entry name" value="Tissue_factor"/>
</dbReference>
<keyword evidence="6 17" id="KW-0812">Transmembrane</keyword>
<evidence type="ECO:0000256" key="10">
    <source>
        <dbReference type="ARBA" id="ARBA00023084"/>
    </source>
</evidence>
<keyword evidence="15" id="KW-0449">Lipoprotein</keyword>
<evidence type="ECO:0000256" key="18">
    <source>
        <dbReference type="SAM" id="SignalP"/>
    </source>
</evidence>
<dbReference type="FunFam" id="2.60.40.10:FF:000899">
    <property type="entry name" value="Tissue factor"/>
    <property type="match status" value="1"/>
</dbReference>